<dbReference type="PANTHER" id="PTHR41786">
    <property type="entry name" value="MOTILITY ACCESSORY FACTOR MAF"/>
    <property type="match status" value="1"/>
</dbReference>
<gene>
    <name evidence="2" type="ORF">SAMN05880501_101300</name>
</gene>
<accession>A0A285RBA4</accession>
<protein>
    <recommendedName>
        <fullName evidence="1">6-hydroxymethylpterin diphosphokinase MptE-like domain-containing protein</fullName>
    </recommendedName>
</protein>
<dbReference type="Proteomes" id="UP000219636">
    <property type="component" value="Unassembled WGS sequence"/>
</dbReference>
<dbReference type="EMBL" id="OBMQ01000001">
    <property type="protein sequence ID" value="SOB91385.1"/>
    <property type="molecule type" value="Genomic_DNA"/>
</dbReference>
<dbReference type="InterPro" id="IPR002826">
    <property type="entry name" value="MptE-like"/>
</dbReference>
<evidence type="ECO:0000313" key="3">
    <source>
        <dbReference type="Proteomes" id="UP000219636"/>
    </source>
</evidence>
<sequence length="570" mass="67167">MNLMYIATPFDNIQVNINETTFFLHDMNNPWIEAEKMLEEISEEIDKKNHIVFWGVGIGYLVKLVTDYFPDKKVTIYEPIEGVFQLFQHMKNKLQINSNKMMKEYTGTSVQEMIKNIKDFEDYIEDEIMFIRIPNYYFMEEAFTRFYHVFDQMRKDVFSNNEIIRKFSDFWVINRLKLKKEIEETTSFIDYSKPYIQGKPVIIVAAGPSLNDELNNLRIIKHKKMAYIFAMGSANKALIENGIFPDAIFTYDPQPHNQFVISKKIVETMDIPLIYGTTVGFETVMNYKGKKFYFVTQRDQLSPFLYKKVFPVIRDTSTISNITLQVLSYLEPSHVILVGQNFAFRSGDFYAKGIIRISNKEMESKAFKHELERGLKVEAVDGTRILTSQEFEIMKKEMEAYLRILPLNKVINCTYKGAKIKGVEYKSLSFVMKNELKNSLIDSDWYKNSEMNTIQKSISDEQLLSYSEELTVCIKYFLELLTEAGKDLDISFIKEMENLFKKLMNNPISQHVVLVSLELEQKELLKEMKYILDKVKEPKERVYKLIHCYEKFVLSFREKFKWILVELKGQ</sequence>
<dbReference type="Pfam" id="PF01973">
    <property type="entry name" value="MptE-like"/>
    <property type="match status" value="1"/>
</dbReference>
<dbReference type="RefSeq" id="WP_097071874.1">
    <property type="nucleotide sequence ID" value="NZ_OBMQ01000001.1"/>
</dbReference>
<dbReference type="AlphaFoldDB" id="A0A285RBA4"/>
<reference evidence="3" key="1">
    <citation type="submission" date="2017-08" db="EMBL/GenBank/DDBJ databases">
        <authorList>
            <person name="Varghese N."/>
            <person name="Submissions S."/>
        </authorList>
    </citation>
    <scope>NUCLEOTIDE SEQUENCE [LARGE SCALE GENOMIC DNA]</scope>
    <source>
        <strain evidence="3">JC22</strain>
    </source>
</reference>
<keyword evidence="3" id="KW-1185">Reference proteome</keyword>
<proteinExistence type="predicted"/>
<feature type="domain" description="6-hydroxymethylpterin diphosphokinase MptE-like" evidence="1">
    <location>
        <begin position="182"/>
        <end position="345"/>
    </location>
</feature>
<organism evidence="2 3">
    <name type="scientific">Ureibacillus xyleni</name>
    <dbReference type="NCBI Taxonomy" id="614648"/>
    <lineage>
        <taxon>Bacteria</taxon>
        <taxon>Bacillati</taxon>
        <taxon>Bacillota</taxon>
        <taxon>Bacilli</taxon>
        <taxon>Bacillales</taxon>
        <taxon>Caryophanaceae</taxon>
        <taxon>Ureibacillus</taxon>
    </lineage>
</organism>
<dbReference type="PANTHER" id="PTHR41786:SF1">
    <property type="entry name" value="6-HYDROXYMETHYLPTERIN DIPHOSPHOKINASE MPTE-LIKE DOMAIN-CONTAINING PROTEIN"/>
    <property type="match status" value="1"/>
</dbReference>
<dbReference type="OrthoDB" id="5291305at2"/>
<evidence type="ECO:0000259" key="1">
    <source>
        <dbReference type="Pfam" id="PF01973"/>
    </source>
</evidence>
<evidence type="ECO:0000313" key="2">
    <source>
        <dbReference type="EMBL" id="SOB91385.1"/>
    </source>
</evidence>
<name>A0A285RBA4_9BACL</name>